<dbReference type="AlphaFoldDB" id="A0AAU7KUS4"/>
<feature type="transmembrane region" description="Helical" evidence="1">
    <location>
        <begin position="363"/>
        <end position="382"/>
    </location>
</feature>
<feature type="transmembrane region" description="Helical" evidence="1">
    <location>
        <begin position="733"/>
        <end position="752"/>
    </location>
</feature>
<feature type="transmembrane region" description="Helical" evidence="1">
    <location>
        <begin position="411"/>
        <end position="430"/>
    </location>
</feature>
<feature type="transmembrane region" description="Helical" evidence="1">
    <location>
        <begin position="273"/>
        <end position="294"/>
    </location>
</feature>
<feature type="transmembrane region" description="Helical" evidence="1">
    <location>
        <begin position="247"/>
        <end position="266"/>
    </location>
</feature>
<evidence type="ECO:0000256" key="1">
    <source>
        <dbReference type="SAM" id="Phobius"/>
    </source>
</evidence>
<keyword evidence="1" id="KW-0812">Transmembrane</keyword>
<dbReference type="PANTHER" id="PTHR33406:SF13">
    <property type="entry name" value="MEMBRANE PROTEIN YDFJ"/>
    <property type="match status" value="1"/>
</dbReference>
<feature type="transmembrane region" description="Helical" evidence="1">
    <location>
        <begin position="300"/>
        <end position="321"/>
    </location>
</feature>
<dbReference type="GO" id="GO:0005886">
    <property type="term" value="C:plasma membrane"/>
    <property type="evidence" value="ECO:0007669"/>
    <property type="project" value="TreeGrafter"/>
</dbReference>
<feature type="transmembrane region" description="Helical" evidence="1">
    <location>
        <begin position="652"/>
        <end position="670"/>
    </location>
</feature>
<dbReference type="SUPFAM" id="SSF82866">
    <property type="entry name" value="Multidrug efflux transporter AcrB transmembrane domain"/>
    <property type="match status" value="2"/>
</dbReference>
<keyword evidence="1" id="KW-0472">Membrane</keyword>
<feature type="transmembrane region" description="Helical" evidence="1">
    <location>
        <begin position="706"/>
        <end position="727"/>
    </location>
</feature>
<evidence type="ECO:0008006" key="3">
    <source>
        <dbReference type="Google" id="ProtNLM"/>
    </source>
</evidence>
<accession>A0AAU7KUS4</accession>
<feature type="transmembrane region" description="Helical" evidence="1">
    <location>
        <begin position="676"/>
        <end position="694"/>
    </location>
</feature>
<dbReference type="PANTHER" id="PTHR33406">
    <property type="entry name" value="MEMBRANE PROTEIN MJ1562-RELATED"/>
    <property type="match status" value="1"/>
</dbReference>
<dbReference type="RefSeq" id="WP_348814914.1">
    <property type="nucleotide sequence ID" value="NZ_CP098828.1"/>
</dbReference>
<dbReference type="InterPro" id="IPR050545">
    <property type="entry name" value="Mycobact_MmpL"/>
</dbReference>
<organism evidence="2">
    <name type="scientific">Halomonas sp. H10-59</name>
    <dbReference type="NCBI Taxonomy" id="2950874"/>
    <lineage>
        <taxon>Bacteria</taxon>
        <taxon>Pseudomonadati</taxon>
        <taxon>Pseudomonadota</taxon>
        <taxon>Gammaproteobacteria</taxon>
        <taxon>Oceanospirillales</taxon>
        <taxon>Halomonadaceae</taxon>
        <taxon>Halomonas</taxon>
    </lineage>
</organism>
<dbReference type="Gene3D" id="1.20.1640.10">
    <property type="entry name" value="Multidrug efflux transporter AcrB transmembrane domain"/>
    <property type="match status" value="2"/>
</dbReference>
<protein>
    <recommendedName>
        <fullName evidence="3">Membrane transport protein MMPL domain-containing protein</fullName>
    </recommendedName>
</protein>
<feature type="transmembrane region" description="Helical" evidence="1">
    <location>
        <begin position="333"/>
        <end position="351"/>
    </location>
</feature>
<keyword evidence="1" id="KW-1133">Transmembrane helix</keyword>
<reference evidence="2" key="1">
    <citation type="submission" date="2022-06" db="EMBL/GenBank/DDBJ databases">
        <title>A novel DMS-producing enzyme.</title>
        <authorList>
            <person name="Zhang Y."/>
        </authorList>
    </citation>
    <scope>NUCLEOTIDE SEQUENCE</scope>
    <source>
        <strain evidence="2">H10-59</strain>
    </source>
</reference>
<gene>
    <name evidence="2" type="ORF">NFG57_18115</name>
</gene>
<name>A0AAU7KUS4_9GAMM</name>
<proteinExistence type="predicted"/>
<evidence type="ECO:0000313" key="2">
    <source>
        <dbReference type="EMBL" id="XBO74703.1"/>
    </source>
</evidence>
<dbReference type="EMBL" id="CP098828">
    <property type="protein sequence ID" value="XBO74703.1"/>
    <property type="molecule type" value="Genomic_DNA"/>
</dbReference>
<sequence>MSLGGTDSGRGALLASRGWGLVLLACIVLLAMQVLRGAPLDTRITALLPEHQQGELIARADDSLASTFERRFLLLVASDATPHAAPVEAVNELRQALTASGIIASLDSQSPPRPDQTLAPYRYRLLTDSLARQDAEAWRQRGLSRLFAPGVDADLERDPFGLLDGWLEARFQGPVSWHPGGPGVATDKTEWSLIGATLAASPYDMALQQELSAVLERFGQAHPELTLLRAGLVFHAAAGARQASHEIATIGLGSLFGILALLALVFRRPLVIATLLLPVATGLVFASALTWLIFGSLNLITLAFGASLIGLSVDYALHLQCTRQLNPGRSLRLFWPGLALGLASSLCAYLVQLATPLPGLRQMATFTALGLIGAWLSVRLWLPRLPLYHHPATATIARWLDRLRVGRGQRWVYPALALVLAVAAVLALTGSTTSHDLRQLNPSPAALIAEQQRVQTLLERPANFRYLIVSGETPDALLKRLEQLDEPLSRLEREGHLSSHRHLAQAVPSMQTQEHNLERVRERYAAALPELLTAAGLPSTLIPRLEDPLHEVPYLSPQTWLSSRAGEADRALWLDGLERPAALITIGEVDATASKALTQLAESPDVIYRDRVAALSQQLALLSEELVRWLALALALLVVVFGLRYRRHAWRVLLPPVGAVIITLGLYALSHTGLTLFHLLGLLLVLGIGLDAGIFSTEHPQDPGAWLAISLSCASSLLAFGLLAFSATPALHFLGQTCLIGLVATWCLAPLARGATERAGVAAHRGVAGSDTQELESSSHGRST</sequence>
<feature type="transmembrane region" description="Helical" evidence="1">
    <location>
        <begin position="626"/>
        <end position="645"/>
    </location>
</feature>